<reference evidence="12 13" key="1">
    <citation type="journal article" date="2015" name="Genome Announc.">
        <title>Complete Genome Sequence of the Type Strain Corynebacterium mustelae DSM 45274, Isolated from Various Tissues of a Male Ferret with Lethal Sepsis.</title>
        <authorList>
            <person name="Ruckert C."/>
            <person name="Eimer J."/>
            <person name="Winkler A."/>
            <person name="Tauch A."/>
        </authorList>
    </citation>
    <scope>NUCLEOTIDE SEQUENCE [LARGE SCALE GENOMIC DNA]</scope>
    <source>
        <strain evidence="12 13">DSM 45274</strain>
    </source>
</reference>
<dbReference type="AlphaFoldDB" id="A0A0G3GY76"/>
<dbReference type="InterPro" id="IPR003439">
    <property type="entry name" value="ABC_transporter-like_ATP-bd"/>
</dbReference>
<dbReference type="GO" id="GO:0016887">
    <property type="term" value="F:ATP hydrolysis activity"/>
    <property type="evidence" value="ECO:0007669"/>
    <property type="project" value="InterPro"/>
</dbReference>
<evidence type="ECO:0000313" key="12">
    <source>
        <dbReference type="EMBL" id="AKK05490.1"/>
    </source>
</evidence>
<keyword evidence="5 10" id="KW-0547">Nucleotide-binding</keyword>
<comment type="similarity">
    <text evidence="2 10">Belongs to the ABC transporter superfamily.</text>
</comment>
<evidence type="ECO:0000256" key="1">
    <source>
        <dbReference type="ARBA" id="ARBA00004202"/>
    </source>
</evidence>
<keyword evidence="4 10" id="KW-1003">Cell membrane</keyword>
<dbReference type="GO" id="GO:0005524">
    <property type="term" value="F:ATP binding"/>
    <property type="evidence" value="ECO:0007669"/>
    <property type="project" value="UniProtKB-UniRule"/>
</dbReference>
<keyword evidence="13" id="KW-1185">Reference proteome</keyword>
<dbReference type="SMART" id="SM00382">
    <property type="entry name" value="AAA"/>
    <property type="match status" value="1"/>
</dbReference>
<evidence type="ECO:0000256" key="2">
    <source>
        <dbReference type="ARBA" id="ARBA00005417"/>
    </source>
</evidence>
<dbReference type="OrthoDB" id="9806471at2"/>
<keyword evidence="6 10" id="KW-0067">ATP-binding</keyword>
<dbReference type="GO" id="GO:0006824">
    <property type="term" value="P:cobalt ion transport"/>
    <property type="evidence" value="ECO:0007669"/>
    <property type="project" value="InterPro"/>
</dbReference>
<comment type="subcellular location">
    <subcellularLocation>
        <location evidence="1 10">Cell membrane</location>
        <topology evidence="1 10">Peripheral membrane protein</topology>
    </subcellularLocation>
</comment>
<evidence type="ECO:0000256" key="10">
    <source>
        <dbReference type="RuleBase" id="RU364103"/>
    </source>
</evidence>
<dbReference type="Proteomes" id="UP000035199">
    <property type="component" value="Chromosome"/>
</dbReference>
<dbReference type="InterPro" id="IPR027417">
    <property type="entry name" value="P-loop_NTPase"/>
</dbReference>
<keyword evidence="7" id="KW-1278">Translocase</keyword>
<evidence type="ECO:0000259" key="11">
    <source>
        <dbReference type="PROSITE" id="PS50893"/>
    </source>
</evidence>
<dbReference type="NCBIfam" id="TIGR01166">
    <property type="entry name" value="cbiO"/>
    <property type="match status" value="1"/>
</dbReference>
<comment type="function">
    <text evidence="9">Probably part of an ABC transporter complex. Responsible for energy coupling to the transport system.</text>
</comment>
<dbReference type="STRING" id="571915.CMUST_05770"/>
<evidence type="ECO:0000256" key="6">
    <source>
        <dbReference type="ARBA" id="ARBA00022840"/>
    </source>
</evidence>
<evidence type="ECO:0000256" key="8">
    <source>
        <dbReference type="ARBA" id="ARBA00023136"/>
    </source>
</evidence>
<dbReference type="RefSeq" id="WP_083987428.1">
    <property type="nucleotide sequence ID" value="NZ_CP011542.1"/>
</dbReference>
<dbReference type="SUPFAM" id="SSF52540">
    <property type="entry name" value="P-loop containing nucleoside triphosphate hydrolases"/>
    <property type="match status" value="1"/>
</dbReference>
<dbReference type="GO" id="GO:0042626">
    <property type="term" value="F:ATPase-coupled transmembrane transporter activity"/>
    <property type="evidence" value="ECO:0007669"/>
    <property type="project" value="TreeGrafter"/>
</dbReference>
<keyword evidence="3 10" id="KW-0813">Transport</keyword>
<evidence type="ECO:0000256" key="9">
    <source>
        <dbReference type="ARBA" id="ARBA00025157"/>
    </source>
</evidence>
<organism evidence="12 13">
    <name type="scientific">Corynebacterium mustelae</name>
    <dbReference type="NCBI Taxonomy" id="571915"/>
    <lineage>
        <taxon>Bacteria</taxon>
        <taxon>Bacillati</taxon>
        <taxon>Actinomycetota</taxon>
        <taxon>Actinomycetes</taxon>
        <taxon>Mycobacteriales</taxon>
        <taxon>Corynebacteriaceae</taxon>
        <taxon>Corynebacterium</taxon>
    </lineage>
</organism>
<sequence length="267" mass="28507">MDNQTPAPIVSVDTIAFHRDGIPVLVDASLDIHPSQRIAVLGRNGAGKSTLFRQIAGAWKPSSGTITLDGTPYSYSRKGRDTIRNTVQMVLQEPDDQIFATTVAADVSFGPINQGLPETEVARRVATALEQCEINHLADRVPHQLSFGQRKRVALAGALAMQPRVLLLDEPTAGLDPHGAARVTEILSDLSTSGTAIVFATHDVNFAYETADMVAVLIDGHLTVGATEALLADEELLNKAALCLPWAPVVSAVLGRAIYSIADLKEQ</sequence>
<dbReference type="InterPro" id="IPR017871">
    <property type="entry name" value="ABC_transporter-like_CS"/>
</dbReference>
<keyword evidence="8 10" id="KW-0472">Membrane</keyword>
<dbReference type="PROSITE" id="PS50893">
    <property type="entry name" value="ABC_TRANSPORTER_2"/>
    <property type="match status" value="1"/>
</dbReference>
<dbReference type="InterPro" id="IPR015856">
    <property type="entry name" value="ABC_transpr_CbiO/EcfA_su"/>
</dbReference>
<evidence type="ECO:0000256" key="7">
    <source>
        <dbReference type="ARBA" id="ARBA00022967"/>
    </source>
</evidence>
<dbReference type="InterPro" id="IPR005876">
    <property type="entry name" value="Co_trans_ATP-bd"/>
</dbReference>
<dbReference type="Gene3D" id="3.40.50.300">
    <property type="entry name" value="P-loop containing nucleotide triphosphate hydrolases"/>
    <property type="match status" value="1"/>
</dbReference>
<dbReference type="PANTHER" id="PTHR43553:SF24">
    <property type="entry name" value="ENERGY-COUPLING FACTOR TRANSPORTER ATP-BINDING PROTEIN ECFA1"/>
    <property type="match status" value="1"/>
</dbReference>
<gene>
    <name evidence="12" type="ORF">CMUST_05770</name>
</gene>
<dbReference type="CDD" id="cd03225">
    <property type="entry name" value="ABC_cobalt_CbiO_domain1"/>
    <property type="match status" value="1"/>
</dbReference>
<accession>A0A0G3GY76</accession>
<dbReference type="PANTHER" id="PTHR43553">
    <property type="entry name" value="HEAVY METAL TRANSPORTER"/>
    <property type="match status" value="1"/>
</dbReference>
<reference evidence="13" key="2">
    <citation type="submission" date="2015-05" db="EMBL/GenBank/DDBJ databases">
        <title>Complete genome sequence of Corynebacterium mustelae DSM 45274, isolated from various tissues of a male ferret with lethal sepsis.</title>
        <authorList>
            <person name="Ruckert C."/>
            <person name="Albersmeier A."/>
            <person name="Winkler A."/>
            <person name="Tauch A."/>
        </authorList>
    </citation>
    <scope>NUCLEOTIDE SEQUENCE [LARGE SCALE GENOMIC DNA]</scope>
    <source>
        <strain evidence="13">DSM 45274</strain>
    </source>
</reference>
<dbReference type="KEGG" id="cmv:CMUST_05770"/>
<dbReference type="FunFam" id="3.40.50.300:FF:000224">
    <property type="entry name" value="Energy-coupling factor transporter ATP-binding protein EcfA"/>
    <property type="match status" value="1"/>
</dbReference>
<evidence type="ECO:0000313" key="13">
    <source>
        <dbReference type="Proteomes" id="UP000035199"/>
    </source>
</evidence>
<evidence type="ECO:0000256" key="4">
    <source>
        <dbReference type="ARBA" id="ARBA00022475"/>
    </source>
</evidence>
<protein>
    <recommendedName>
        <fullName evidence="10">ABC transporter ATP-binding protein</fullName>
    </recommendedName>
</protein>
<dbReference type="EMBL" id="CP011542">
    <property type="protein sequence ID" value="AKK05490.1"/>
    <property type="molecule type" value="Genomic_DNA"/>
</dbReference>
<proteinExistence type="inferred from homology"/>
<dbReference type="InterPro" id="IPR050095">
    <property type="entry name" value="ECF_ABC_transporter_ATP-bd"/>
</dbReference>
<dbReference type="InterPro" id="IPR003593">
    <property type="entry name" value="AAA+_ATPase"/>
</dbReference>
<evidence type="ECO:0000256" key="5">
    <source>
        <dbReference type="ARBA" id="ARBA00022741"/>
    </source>
</evidence>
<dbReference type="GO" id="GO:0043190">
    <property type="term" value="C:ATP-binding cassette (ABC) transporter complex"/>
    <property type="evidence" value="ECO:0007669"/>
    <property type="project" value="TreeGrafter"/>
</dbReference>
<evidence type="ECO:0000256" key="3">
    <source>
        <dbReference type="ARBA" id="ARBA00022448"/>
    </source>
</evidence>
<dbReference type="Pfam" id="PF00005">
    <property type="entry name" value="ABC_tran"/>
    <property type="match status" value="1"/>
</dbReference>
<feature type="domain" description="ABC transporter" evidence="11">
    <location>
        <begin position="10"/>
        <end position="244"/>
    </location>
</feature>
<dbReference type="PATRIC" id="fig|571915.4.peg.1225"/>
<dbReference type="PROSITE" id="PS00211">
    <property type="entry name" value="ABC_TRANSPORTER_1"/>
    <property type="match status" value="1"/>
</dbReference>
<comment type="function">
    <text evidence="10">Part of an ABC transporter complex. Responsible for energy coupling to the transport system.</text>
</comment>
<name>A0A0G3GY76_9CORY</name>
<keyword evidence="12" id="KW-0378">Hydrolase</keyword>